<proteinExistence type="predicted"/>
<dbReference type="Proteomes" id="UP000694853">
    <property type="component" value="Unplaced"/>
</dbReference>
<dbReference type="AlphaFoldDB" id="A0A8B8LHV4"/>
<feature type="region of interest" description="Disordered" evidence="1">
    <location>
        <begin position="297"/>
        <end position="320"/>
    </location>
</feature>
<dbReference type="RefSeq" id="XP_027355951.1">
    <property type="nucleotide sequence ID" value="XM_027500150.1"/>
</dbReference>
<reference evidence="3" key="2">
    <citation type="submission" date="2025-08" db="UniProtKB">
        <authorList>
            <consortium name="RefSeq"/>
        </authorList>
    </citation>
    <scope>IDENTIFICATION</scope>
    <source>
        <tissue evidence="3">Young leaves</tissue>
    </source>
</reference>
<dbReference type="GO" id="GO:0006355">
    <property type="term" value="P:regulation of DNA-templated transcription"/>
    <property type="evidence" value="ECO:0007669"/>
    <property type="project" value="InterPro"/>
</dbReference>
<dbReference type="PANTHER" id="PTHR33334">
    <property type="entry name" value="PROTEIN LNK1"/>
    <property type="match status" value="1"/>
</dbReference>
<dbReference type="InterPro" id="IPR039928">
    <property type="entry name" value="LNK"/>
</dbReference>
<dbReference type="PANTHER" id="PTHR33334:SF5">
    <property type="entry name" value="PROTEIN LNK2"/>
    <property type="match status" value="1"/>
</dbReference>
<reference evidence="2" key="1">
    <citation type="journal article" date="2019" name="Toxins">
        <title>Detection of Abrin-Like and Prepropulchellin-Like Toxin Genes and Transcripts Using Whole Genome Sequencing and Full-Length Transcript Sequencing of Abrus precatorius.</title>
        <authorList>
            <person name="Hovde B.T."/>
            <person name="Daligault H.E."/>
            <person name="Hanschen E.R."/>
            <person name="Kunde Y.A."/>
            <person name="Johnson M.B."/>
            <person name="Starkenburg S.R."/>
            <person name="Johnson S.L."/>
        </authorList>
    </citation>
    <scope>NUCLEOTIDE SEQUENCE [LARGE SCALE GENOMIC DNA]</scope>
</reference>
<dbReference type="GO" id="GO:0007623">
    <property type="term" value="P:circadian rhythm"/>
    <property type="evidence" value="ECO:0007669"/>
    <property type="project" value="InterPro"/>
</dbReference>
<protein>
    <submittedName>
        <fullName evidence="3">Protein LNK2-like isoform X1</fullName>
    </submittedName>
</protein>
<accession>A0A8B8LHV4</accession>
<feature type="compositionally biased region" description="Polar residues" evidence="1">
    <location>
        <begin position="673"/>
        <end position="684"/>
    </location>
</feature>
<keyword evidence="2" id="KW-1185">Reference proteome</keyword>
<dbReference type="KEGG" id="aprc:113865533"/>
<evidence type="ECO:0000256" key="1">
    <source>
        <dbReference type="SAM" id="MobiDB-lite"/>
    </source>
</evidence>
<dbReference type="OrthoDB" id="618331at2759"/>
<dbReference type="GeneID" id="113865533"/>
<feature type="compositionally biased region" description="Basic and acidic residues" evidence="1">
    <location>
        <begin position="559"/>
        <end position="571"/>
    </location>
</feature>
<feature type="region of interest" description="Disordered" evidence="1">
    <location>
        <begin position="547"/>
        <end position="571"/>
    </location>
</feature>
<sequence length="696" mass="76978">MSEVIHGLVFASAFRFYNFCSAHLANIVWGEAGESDDHIVPYQEASEDLHDKKEWNQKACATKLIEQRRIEAKTDFHQRKLGSSSKLDNIEGQSASESGTNSWPDLSLSSAAITDQGSLATEVSKNLEETTHLEKDVEIFQNTNEVKEQGDFVNYAWDNIGSFDDLDRIFSNDDPIFGHVNLENSDELWSSKDVSNSAVPILLESPSPGSALRNRSEPLEIKAEYVQHNGQSFSPSFKSISDSSSQDIQNAHANTVNVGYARDRIIPTEKVQQDMVGRTTHVISTLASENGATANGIADKGFGQKNQLKGRKKSQGKQEGKVMQEFYGSWSPSITASGEFQNQLGSSVIQSSPSSILGQQKQIQGHATLYQDITNTYATSPAYGNLTNAYPSITLLPQAQSGGLMRQPLLSGYEVSLDLMNPVNKSVESVKPLTMTPQEKIEKLRRRQQMQAMLAIQKQQKQLGHQVPGTNKSMNKTCAIEMQSQRCDGAHPEQDDSNIISLPMDDHFVEDTTLYMLQDIISKLDVKIRLCIRDSLFRLAQSAMQRNYASDTSSTNSSSREELEAVAREESNSQNRYARIADVETKTNPIDRTVAHLLFHRPLELTGNYPCKLELPISAKMQCESNAANLENFPVGCLPDENLKSNQLSSQGLKNSCALFDAQPEDQFKNSDCIDTSENASNNEPAVVGDQVLEAS</sequence>
<organism evidence="2 3">
    <name type="scientific">Abrus precatorius</name>
    <name type="common">Indian licorice</name>
    <name type="synonym">Glycine abrus</name>
    <dbReference type="NCBI Taxonomy" id="3816"/>
    <lineage>
        <taxon>Eukaryota</taxon>
        <taxon>Viridiplantae</taxon>
        <taxon>Streptophyta</taxon>
        <taxon>Embryophyta</taxon>
        <taxon>Tracheophyta</taxon>
        <taxon>Spermatophyta</taxon>
        <taxon>Magnoliopsida</taxon>
        <taxon>eudicotyledons</taxon>
        <taxon>Gunneridae</taxon>
        <taxon>Pentapetalae</taxon>
        <taxon>rosids</taxon>
        <taxon>fabids</taxon>
        <taxon>Fabales</taxon>
        <taxon>Fabaceae</taxon>
        <taxon>Papilionoideae</taxon>
        <taxon>50 kb inversion clade</taxon>
        <taxon>NPAAA clade</taxon>
        <taxon>indigoferoid/millettioid clade</taxon>
        <taxon>Abreae</taxon>
        <taxon>Abrus</taxon>
    </lineage>
</organism>
<feature type="region of interest" description="Disordered" evidence="1">
    <location>
        <begin position="669"/>
        <end position="696"/>
    </location>
</feature>
<evidence type="ECO:0000313" key="3">
    <source>
        <dbReference type="RefSeq" id="XP_027355951.1"/>
    </source>
</evidence>
<evidence type="ECO:0000313" key="2">
    <source>
        <dbReference type="Proteomes" id="UP000694853"/>
    </source>
</evidence>
<gene>
    <name evidence="3" type="primary">LOC113865533</name>
</gene>
<name>A0A8B8LHV4_ABRPR</name>